<dbReference type="AlphaFoldDB" id="A0A7X0S914"/>
<organism evidence="2 3">
    <name type="scientific">Clostridium gasigenes</name>
    <dbReference type="NCBI Taxonomy" id="94869"/>
    <lineage>
        <taxon>Bacteria</taxon>
        <taxon>Bacillati</taxon>
        <taxon>Bacillota</taxon>
        <taxon>Clostridia</taxon>
        <taxon>Eubacteriales</taxon>
        <taxon>Clostridiaceae</taxon>
        <taxon>Clostridium</taxon>
    </lineage>
</organism>
<keyword evidence="1" id="KW-0472">Membrane</keyword>
<evidence type="ECO:0000313" key="2">
    <source>
        <dbReference type="EMBL" id="MBB6713239.1"/>
    </source>
</evidence>
<reference evidence="2 3" key="1">
    <citation type="submission" date="2020-08" db="EMBL/GenBank/DDBJ databases">
        <title>Clostridia isolated from Swiss meat.</title>
        <authorList>
            <person name="Wambui J."/>
            <person name="Stevens M.J.A."/>
            <person name="Stephan R."/>
        </authorList>
    </citation>
    <scope>NUCLEOTIDE SEQUENCE [LARGE SCALE GENOMIC DNA]</scope>
    <source>
        <strain evidence="2 3">CM001</strain>
    </source>
</reference>
<comment type="caution">
    <text evidence="2">The sequence shown here is derived from an EMBL/GenBank/DDBJ whole genome shotgun (WGS) entry which is preliminary data.</text>
</comment>
<gene>
    <name evidence="2" type="ORF">H7E68_00655</name>
</gene>
<sequence length="115" mass="13800">MDYGKNNYYRELQSLSLQDECKRCLNYHATLTMTDGSMFDGIIESVDGDRVVVLVGEYVMEEDDENESDQQRQYHNPRRRFRRFRRRAFPLNALVALSLLNYPYIAPPYTYYYPY</sequence>
<accession>A0A7X0S914</accession>
<dbReference type="EMBL" id="JACKWY010000001">
    <property type="protein sequence ID" value="MBB6713239.1"/>
    <property type="molecule type" value="Genomic_DNA"/>
</dbReference>
<evidence type="ECO:0000313" key="3">
    <source>
        <dbReference type="Proteomes" id="UP000585258"/>
    </source>
</evidence>
<proteinExistence type="predicted"/>
<dbReference type="Proteomes" id="UP000585258">
    <property type="component" value="Unassembled WGS sequence"/>
</dbReference>
<keyword evidence="1" id="KW-0812">Transmembrane</keyword>
<name>A0A7X0S914_9CLOT</name>
<dbReference type="RefSeq" id="WP_185163104.1">
    <property type="nucleotide sequence ID" value="NZ_JACKWY010000001.1"/>
</dbReference>
<evidence type="ECO:0000256" key="1">
    <source>
        <dbReference type="SAM" id="Phobius"/>
    </source>
</evidence>
<keyword evidence="1" id="KW-1133">Transmembrane helix</keyword>
<feature type="transmembrane region" description="Helical" evidence="1">
    <location>
        <begin position="88"/>
        <end position="105"/>
    </location>
</feature>
<protein>
    <submittedName>
        <fullName evidence="2">Uncharacterized protein</fullName>
    </submittedName>
</protein>